<name>A0ABM8DQX0_9BACT</name>
<organism evidence="12 13">
    <name type="scientific">Geothrix oryzae</name>
    <dbReference type="NCBI Taxonomy" id="2927975"/>
    <lineage>
        <taxon>Bacteria</taxon>
        <taxon>Pseudomonadati</taxon>
        <taxon>Acidobacteriota</taxon>
        <taxon>Holophagae</taxon>
        <taxon>Holophagales</taxon>
        <taxon>Holophagaceae</taxon>
        <taxon>Geothrix</taxon>
    </lineage>
</organism>
<dbReference type="InterPro" id="IPR029055">
    <property type="entry name" value="Ntn_hydrolases_N"/>
</dbReference>
<keyword evidence="3" id="KW-0436">Ligase</keyword>
<dbReference type="NCBIfam" id="NF006949">
    <property type="entry name" value="PRK09431.1"/>
    <property type="match status" value="1"/>
</dbReference>
<dbReference type="EC" id="6.3.5.4" evidence="2"/>
<reference evidence="13" key="1">
    <citation type="journal article" date="2023" name="Int. J. Syst. Evol. Microbiol.">
        <title>Mesoterricola silvestris gen. nov., sp. nov., Mesoterricola sediminis sp. nov., Geothrix oryzae sp. nov., Geothrix edaphica sp. nov., Geothrix rubra sp. nov., and Geothrix limicola sp. nov., six novel members of Acidobacteriota isolated from soils.</title>
        <authorList>
            <person name="Itoh H."/>
            <person name="Sugisawa Y."/>
            <person name="Mise K."/>
            <person name="Xu Z."/>
            <person name="Kuniyasu M."/>
            <person name="Ushijima N."/>
            <person name="Kawano K."/>
            <person name="Kobayashi E."/>
            <person name="Shiratori Y."/>
            <person name="Masuda Y."/>
            <person name="Senoo K."/>
        </authorList>
    </citation>
    <scope>NUCLEOTIDE SEQUENCE [LARGE SCALE GENOMIC DNA]</scope>
    <source>
        <strain evidence="13">Red222</strain>
    </source>
</reference>
<dbReference type="SUPFAM" id="SSF56235">
    <property type="entry name" value="N-terminal nucleophile aminohydrolases (Ntn hydrolases)"/>
    <property type="match status" value="1"/>
</dbReference>
<dbReference type="Gene3D" id="3.60.20.10">
    <property type="entry name" value="Glutamine Phosphoribosylpyrophosphate, subunit 1, domain 1"/>
    <property type="match status" value="1"/>
</dbReference>
<dbReference type="RefSeq" id="WP_286355958.1">
    <property type="nucleotide sequence ID" value="NZ_AP027079.1"/>
</dbReference>
<gene>
    <name evidence="12" type="primary">asnB</name>
    <name evidence="12" type="ORF">GETHOR_14190</name>
</gene>
<evidence type="ECO:0000256" key="5">
    <source>
        <dbReference type="ARBA" id="ARBA00022741"/>
    </source>
</evidence>
<evidence type="ECO:0000256" key="10">
    <source>
        <dbReference type="ARBA" id="ARBA00048741"/>
    </source>
</evidence>
<keyword evidence="4" id="KW-0028">Amino-acid biosynthesis</keyword>
<dbReference type="PANTHER" id="PTHR11772:SF2">
    <property type="entry name" value="ASPARAGINE SYNTHETASE [GLUTAMINE-HYDROLYZING]"/>
    <property type="match status" value="1"/>
</dbReference>
<accession>A0ABM8DQX0</accession>
<evidence type="ECO:0000313" key="12">
    <source>
        <dbReference type="EMBL" id="BDU69318.1"/>
    </source>
</evidence>
<dbReference type="InterPro" id="IPR001962">
    <property type="entry name" value="Asn_synthase"/>
</dbReference>
<evidence type="ECO:0000256" key="3">
    <source>
        <dbReference type="ARBA" id="ARBA00022598"/>
    </source>
</evidence>
<keyword evidence="7" id="KW-0061">Asparagine biosynthesis</keyword>
<evidence type="ECO:0000256" key="2">
    <source>
        <dbReference type="ARBA" id="ARBA00012737"/>
    </source>
</evidence>
<evidence type="ECO:0000256" key="6">
    <source>
        <dbReference type="ARBA" id="ARBA00022840"/>
    </source>
</evidence>
<dbReference type="InterPro" id="IPR014729">
    <property type="entry name" value="Rossmann-like_a/b/a_fold"/>
</dbReference>
<comment type="similarity">
    <text evidence="1">Belongs to the asparagine synthetase family.</text>
</comment>
<dbReference type="InterPro" id="IPR017932">
    <property type="entry name" value="GATase_2_dom"/>
</dbReference>
<comment type="catalytic activity">
    <reaction evidence="10">
        <text>L-aspartate + L-glutamine + ATP + H2O = L-asparagine + L-glutamate + AMP + diphosphate + H(+)</text>
        <dbReference type="Rhea" id="RHEA:12228"/>
        <dbReference type="ChEBI" id="CHEBI:15377"/>
        <dbReference type="ChEBI" id="CHEBI:15378"/>
        <dbReference type="ChEBI" id="CHEBI:29985"/>
        <dbReference type="ChEBI" id="CHEBI:29991"/>
        <dbReference type="ChEBI" id="CHEBI:30616"/>
        <dbReference type="ChEBI" id="CHEBI:33019"/>
        <dbReference type="ChEBI" id="CHEBI:58048"/>
        <dbReference type="ChEBI" id="CHEBI:58359"/>
        <dbReference type="ChEBI" id="CHEBI:456215"/>
        <dbReference type="EC" id="6.3.5.4"/>
    </reaction>
</comment>
<dbReference type="PIRSF" id="PIRSF001589">
    <property type="entry name" value="Asn_synthetase_glu-h"/>
    <property type="match status" value="1"/>
</dbReference>
<dbReference type="SUPFAM" id="SSF52402">
    <property type="entry name" value="Adenine nucleotide alpha hydrolases-like"/>
    <property type="match status" value="1"/>
</dbReference>
<dbReference type="Pfam" id="PF13537">
    <property type="entry name" value="GATase_7"/>
    <property type="match status" value="1"/>
</dbReference>
<dbReference type="Proteomes" id="UP001242010">
    <property type="component" value="Chromosome"/>
</dbReference>
<dbReference type="PROSITE" id="PS51278">
    <property type="entry name" value="GATASE_TYPE_2"/>
    <property type="match status" value="1"/>
</dbReference>
<evidence type="ECO:0000259" key="11">
    <source>
        <dbReference type="PROSITE" id="PS51278"/>
    </source>
</evidence>
<dbReference type="Gene3D" id="3.40.50.620">
    <property type="entry name" value="HUPs"/>
    <property type="match status" value="1"/>
</dbReference>
<dbReference type="PANTHER" id="PTHR11772">
    <property type="entry name" value="ASPARAGINE SYNTHETASE"/>
    <property type="match status" value="1"/>
</dbReference>
<keyword evidence="8" id="KW-0315">Glutamine amidotransferase</keyword>
<dbReference type="CDD" id="cd00712">
    <property type="entry name" value="AsnB"/>
    <property type="match status" value="1"/>
</dbReference>
<feature type="domain" description="Glutamine amidotransferase type-2" evidence="11">
    <location>
        <begin position="2"/>
        <end position="190"/>
    </location>
</feature>
<dbReference type="Pfam" id="PF00733">
    <property type="entry name" value="Asn_synthase"/>
    <property type="match status" value="2"/>
</dbReference>
<evidence type="ECO:0000256" key="1">
    <source>
        <dbReference type="ARBA" id="ARBA00005752"/>
    </source>
</evidence>
<keyword evidence="5" id="KW-0547">Nucleotide-binding</keyword>
<evidence type="ECO:0000256" key="4">
    <source>
        <dbReference type="ARBA" id="ARBA00022605"/>
    </source>
</evidence>
<keyword evidence="6" id="KW-0067">ATP-binding</keyword>
<evidence type="ECO:0000313" key="13">
    <source>
        <dbReference type="Proteomes" id="UP001242010"/>
    </source>
</evidence>
<dbReference type="InterPro" id="IPR050795">
    <property type="entry name" value="Asn_Synthetase"/>
</dbReference>
<evidence type="ECO:0000256" key="9">
    <source>
        <dbReference type="ARBA" id="ARBA00029440"/>
    </source>
</evidence>
<dbReference type="InterPro" id="IPR033738">
    <property type="entry name" value="AsnB_N"/>
</dbReference>
<dbReference type="NCBIfam" id="TIGR01536">
    <property type="entry name" value="asn_synth_AEB"/>
    <property type="match status" value="1"/>
</dbReference>
<evidence type="ECO:0000256" key="8">
    <source>
        <dbReference type="ARBA" id="ARBA00022962"/>
    </source>
</evidence>
<dbReference type="CDD" id="cd01991">
    <property type="entry name" value="Asn_synthase_B_C"/>
    <property type="match status" value="1"/>
</dbReference>
<dbReference type="EMBL" id="AP027079">
    <property type="protein sequence ID" value="BDU69318.1"/>
    <property type="molecule type" value="Genomic_DNA"/>
</dbReference>
<proteinExistence type="inferred from homology"/>
<evidence type="ECO:0000256" key="7">
    <source>
        <dbReference type="ARBA" id="ARBA00022888"/>
    </source>
</evidence>
<dbReference type="InterPro" id="IPR006426">
    <property type="entry name" value="Asn_synth_AEB"/>
</dbReference>
<keyword evidence="13" id="KW-1185">Reference proteome</keyword>
<comment type="pathway">
    <text evidence="9">Amino-acid biosynthesis.</text>
</comment>
<protein>
    <recommendedName>
        <fullName evidence="2">asparagine synthase (glutamine-hydrolyzing)</fullName>
        <ecNumber evidence="2">6.3.5.4</ecNumber>
    </recommendedName>
</protein>
<sequence>MCGILTILGIDPTRSNPAELRRQALAMARKIRHRGPDWSGIFADDRAILVHERLSIVDVEHGAQPLIDTLQGTVLAVNGEIYNHRDLQEELQEPHDFQTLSDCEVILYLYDEQSPKEFLNRMNGIFAFVLYDPKRETFLIARDPIGVVPLYVGWDEAGNLYAASEMKALVGHCERIREFPPGHFFLGHQADRGFQRYYEPDWADPGRVPQEPYDPVALRKALEAAVRRQLMCDVPYGVLISGGVDSSLIAAIAAQYREGRVEAGGSTPAWWPRIHSFAVGLKGAPDLGPARLVADHIGAIHHEVHFTVQEGLDALSDVIYHLETFDITTIRASTPMYLMMRKIRAMGIKMVLSGEGADEIFGGYLYFHKAPDGADLHAETVRKLQKLHLYDCARANKSSAAWGVEARVPFLDREFLDVAMRLDPSVKLPRNAAWPRPIEKFPLRKAFEGLIPDEVLWRQKEQFSDGVGYAWIDALKATAEREISDAMMQAATARFPVKTPETKEAYFYRQLFEHHFPSAAAVECVPHERSVACSTPIALAWDAAFASMADPSGRAVRDVHQQGHR</sequence>